<feature type="domain" description="EF-hand" evidence="2">
    <location>
        <begin position="102"/>
        <end position="127"/>
    </location>
</feature>
<keyword evidence="1" id="KW-0106">Calcium</keyword>
<comment type="caution">
    <text evidence="3">The sequence shown here is derived from an EMBL/GenBank/DDBJ whole genome shotgun (WGS) entry which is preliminary data.</text>
</comment>
<accession>A0ABC8QRF9</accession>
<dbReference type="PROSITE" id="PS00018">
    <property type="entry name" value="EF_HAND_1"/>
    <property type="match status" value="2"/>
</dbReference>
<dbReference type="Pfam" id="PF13405">
    <property type="entry name" value="EF-hand_6"/>
    <property type="match status" value="1"/>
</dbReference>
<proteinExistence type="predicted"/>
<evidence type="ECO:0000256" key="1">
    <source>
        <dbReference type="ARBA" id="ARBA00022837"/>
    </source>
</evidence>
<evidence type="ECO:0000259" key="2">
    <source>
        <dbReference type="PROSITE" id="PS50222"/>
    </source>
</evidence>
<dbReference type="SUPFAM" id="SSF47473">
    <property type="entry name" value="EF-hand"/>
    <property type="match status" value="1"/>
</dbReference>
<dbReference type="InterPro" id="IPR018247">
    <property type="entry name" value="EF_Hand_1_Ca_BS"/>
</dbReference>
<dbReference type="InterPro" id="IPR002048">
    <property type="entry name" value="EF_hand_dom"/>
</dbReference>
<dbReference type="AlphaFoldDB" id="A0ABC8QRF9"/>
<dbReference type="PROSITE" id="PS50222">
    <property type="entry name" value="EF_HAND_2"/>
    <property type="match status" value="2"/>
</dbReference>
<dbReference type="SMART" id="SM00054">
    <property type="entry name" value="EFh"/>
    <property type="match status" value="2"/>
</dbReference>
<name>A0ABC8QRF9_9AQUA</name>
<organism evidence="3 4">
    <name type="scientific">Ilex paraguariensis</name>
    <name type="common">yerba mate</name>
    <dbReference type="NCBI Taxonomy" id="185542"/>
    <lineage>
        <taxon>Eukaryota</taxon>
        <taxon>Viridiplantae</taxon>
        <taxon>Streptophyta</taxon>
        <taxon>Embryophyta</taxon>
        <taxon>Tracheophyta</taxon>
        <taxon>Spermatophyta</taxon>
        <taxon>Magnoliopsida</taxon>
        <taxon>eudicotyledons</taxon>
        <taxon>Gunneridae</taxon>
        <taxon>Pentapetalae</taxon>
        <taxon>asterids</taxon>
        <taxon>campanulids</taxon>
        <taxon>Aquifoliales</taxon>
        <taxon>Aquifoliaceae</taxon>
        <taxon>Ilex</taxon>
    </lineage>
</organism>
<dbReference type="Proteomes" id="UP001642360">
    <property type="component" value="Unassembled WGS sequence"/>
</dbReference>
<dbReference type="InterPro" id="IPR011992">
    <property type="entry name" value="EF-hand-dom_pair"/>
</dbReference>
<dbReference type="Pfam" id="PF13202">
    <property type="entry name" value="EF-hand_5"/>
    <property type="match status" value="1"/>
</dbReference>
<gene>
    <name evidence="3" type="ORF">ILEXP_LOCUS2250</name>
</gene>
<evidence type="ECO:0000313" key="4">
    <source>
        <dbReference type="Proteomes" id="UP001642360"/>
    </source>
</evidence>
<reference evidence="3 4" key="1">
    <citation type="submission" date="2024-02" db="EMBL/GenBank/DDBJ databases">
        <authorList>
            <person name="Vignale AGUSTIN F."/>
            <person name="Sosa J E."/>
            <person name="Modenutti C."/>
        </authorList>
    </citation>
    <scope>NUCLEOTIDE SEQUENCE [LARGE SCALE GENOMIC DNA]</scope>
</reference>
<feature type="domain" description="EF-hand" evidence="2">
    <location>
        <begin position="56"/>
        <end position="91"/>
    </location>
</feature>
<evidence type="ECO:0000313" key="3">
    <source>
        <dbReference type="EMBL" id="CAK9135304.1"/>
    </source>
</evidence>
<dbReference type="CDD" id="cd00051">
    <property type="entry name" value="EFh"/>
    <property type="match status" value="1"/>
</dbReference>
<dbReference type="Gene3D" id="1.10.238.10">
    <property type="entry name" value="EF-hand"/>
    <property type="match status" value="1"/>
</dbReference>
<keyword evidence="4" id="KW-1185">Reference proteome</keyword>
<protein>
    <recommendedName>
        <fullName evidence="2">EF-hand domain-containing protein</fullName>
    </recommendedName>
</protein>
<sequence length="132" mass="15002">MQACVSSETIELQDLYLFLGPYVTLSQLSFSLSLSKSTMTSYGGYRVVSKGAEVRLEEEQLRKIFEKYDKNGDHKLCKEELKEAFNYLGAYIPGWKAWRSLQVADTNGDGFITEDEMKKLVTYALKAGYTVK</sequence>
<dbReference type="EMBL" id="CAUOFW020000703">
    <property type="protein sequence ID" value="CAK9135304.1"/>
    <property type="molecule type" value="Genomic_DNA"/>
</dbReference>